<protein>
    <submittedName>
        <fullName evidence="2">Uncharacterized protein</fullName>
    </submittedName>
</protein>
<feature type="compositionally biased region" description="Low complexity" evidence="1">
    <location>
        <begin position="49"/>
        <end position="63"/>
    </location>
</feature>
<comment type="caution">
    <text evidence="2">The sequence shown here is derived from an EMBL/GenBank/DDBJ whole genome shotgun (WGS) entry which is preliminary data.</text>
</comment>
<keyword evidence="3" id="KW-1185">Reference proteome</keyword>
<name>A0ABT9NJA3_9ACTN</name>
<evidence type="ECO:0000256" key="1">
    <source>
        <dbReference type="SAM" id="MobiDB-lite"/>
    </source>
</evidence>
<dbReference type="Proteomes" id="UP001240447">
    <property type="component" value="Unassembled WGS sequence"/>
</dbReference>
<proteinExistence type="predicted"/>
<sequence length="108" mass="10911">MVAPGGEYGERQEMEGMQAGAAMQGGGGGAADLVPINAPSAMPDQPITAGAPVGAGVGPQAAGIPTEEQASVEQLRPLLPSLEFIANLPQSNPETRAFVRRLKAAVYG</sequence>
<evidence type="ECO:0000313" key="2">
    <source>
        <dbReference type="EMBL" id="MDP9820479.1"/>
    </source>
</evidence>
<reference evidence="2 3" key="1">
    <citation type="submission" date="2023-07" db="EMBL/GenBank/DDBJ databases">
        <title>Sequencing the genomes of 1000 actinobacteria strains.</title>
        <authorList>
            <person name="Klenk H.-P."/>
        </authorList>
    </citation>
    <scope>NUCLEOTIDE SEQUENCE [LARGE SCALE GENOMIC DNA]</scope>
    <source>
        <strain evidence="2 3">GD13</strain>
    </source>
</reference>
<dbReference type="RefSeq" id="WP_181641481.1">
    <property type="nucleotide sequence ID" value="NZ_CCXJ01000051.1"/>
</dbReference>
<dbReference type="EMBL" id="JAUSQM010000001">
    <property type="protein sequence ID" value="MDP9820479.1"/>
    <property type="molecule type" value="Genomic_DNA"/>
</dbReference>
<organism evidence="2 3">
    <name type="scientific">Nocardioides massiliensis</name>
    <dbReference type="NCBI Taxonomy" id="1325935"/>
    <lineage>
        <taxon>Bacteria</taxon>
        <taxon>Bacillati</taxon>
        <taxon>Actinomycetota</taxon>
        <taxon>Actinomycetes</taxon>
        <taxon>Propionibacteriales</taxon>
        <taxon>Nocardioidaceae</taxon>
        <taxon>Nocardioides</taxon>
    </lineage>
</organism>
<accession>A0ABT9NJA3</accession>
<evidence type="ECO:0000313" key="3">
    <source>
        <dbReference type="Proteomes" id="UP001240447"/>
    </source>
</evidence>
<gene>
    <name evidence="2" type="ORF">J2S59_000288</name>
</gene>
<feature type="region of interest" description="Disordered" evidence="1">
    <location>
        <begin position="1"/>
        <end position="68"/>
    </location>
</feature>